<evidence type="ECO:0000313" key="3">
    <source>
        <dbReference type="Proteomes" id="UP000037237"/>
    </source>
</evidence>
<keyword evidence="1" id="KW-0812">Transmembrane</keyword>
<feature type="transmembrane region" description="Helical" evidence="1">
    <location>
        <begin position="6"/>
        <end position="26"/>
    </location>
</feature>
<dbReference type="EMBL" id="LFWU01000107">
    <property type="protein sequence ID" value="KON31083.1"/>
    <property type="molecule type" value="Genomic_DNA"/>
</dbReference>
<proteinExistence type="predicted"/>
<name>A0A0M0BR78_9ARCH</name>
<dbReference type="Proteomes" id="UP000037237">
    <property type="component" value="Unassembled WGS sequence"/>
</dbReference>
<organism evidence="2 3">
    <name type="scientific">miscellaneous Crenarchaeota group-1 archaeon SG8-32-1</name>
    <dbReference type="NCBI Taxonomy" id="1685124"/>
    <lineage>
        <taxon>Archaea</taxon>
        <taxon>Candidatus Bathyarchaeota</taxon>
        <taxon>MCG-1</taxon>
    </lineage>
</organism>
<gene>
    <name evidence="2" type="ORF">AC477_04460</name>
</gene>
<sequence length="91" mass="10291">MKIASVILIATLLIAILLIAFGVFLFSKKSEVSEDESVNDWFGVSESFIVPAGKYVTREKTLLGGLLECARTYMKNVRYHLVFSRKLPLFF</sequence>
<protein>
    <submittedName>
        <fullName evidence="2">Uncharacterized protein</fullName>
    </submittedName>
</protein>
<comment type="caution">
    <text evidence="2">The sequence shown here is derived from an EMBL/GenBank/DDBJ whole genome shotgun (WGS) entry which is preliminary data.</text>
</comment>
<keyword evidence="1" id="KW-0472">Membrane</keyword>
<evidence type="ECO:0000313" key="2">
    <source>
        <dbReference type="EMBL" id="KON31083.1"/>
    </source>
</evidence>
<reference evidence="2 3" key="1">
    <citation type="submission" date="2015-06" db="EMBL/GenBank/DDBJ databases">
        <title>New insights into the roles of widespread benthic archaea in carbon and nitrogen cycling.</title>
        <authorList>
            <person name="Lazar C.S."/>
            <person name="Baker B.J."/>
            <person name="Seitz K.W."/>
            <person name="Hyde A.S."/>
            <person name="Dick G.J."/>
            <person name="Hinrichs K.-U."/>
            <person name="Teske A.P."/>
        </authorList>
    </citation>
    <scope>NUCLEOTIDE SEQUENCE [LARGE SCALE GENOMIC DNA]</scope>
    <source>
        <strain evidence="2">SG8-32-1</strain>
    </source>
</reference>
<evidence type="ECO:0000256" key="1">
    <source>
        <dbReference type="SAM" id="Phobius"/>
    </source>
</evidence>
<dbReference type="AlphaFoldDB" id="A0A0M0BR78"/>
<accession>A0A0M0BR78</accession>
<keyword evidence="1" id="KW-1133">Transmembrane helix</keyword>